<sequence>MSENIVKKDVIYLDIEDDITDIVNKIKKSKERIIAIVPPKNLGSLRSAVNLRLLARSAEKADKKIVIVSNSKALRPMCAVAKIPIAQSLHNKPEVPEIDVIKVDDDEIIDGGKLPIADFSGDTPEDKEDEILNNLDIDESIDDNKDFKSKAAKNVKTPKIPDFKKFRKKAFIIGGLSIAVIVFLVWAIVFAPSAKVIISAKTNSISLKEKIKLVNSDTLEDAQKGVLATKTESLEQNNEVTVDATGKKDIGEASKGTITLSQSSESEAVTVLKGTAFSAGGCNFVTTSNATIPGVKVRSGNLIAGSTTVGIQATEIGEKCNLSPQTYISAVEGVSAKGEALSGGTKKTISVVSQNDIDNAKQQLAKKSDNNIESQLLSKIDNSFIAIKDSYKATAENPVASPSINEEASKGKVTVKSKVIHNILAIKRDSLATFIENRAKQKIEKVENQKIYDNGVKKIALTNYSDKEITASTEVKVGPEIKESELRTKIADKKSGEVQSILEKIEGVNKVEVKFSYFWVNKIPKDNDKLSIEFTVE</sequence>
<gene>
    <name evidence="2" type="ORF">G6CMJM_00006</name>
</gene>
<keyword evidence="1" id="KW-1133">Transmembrane helix</keyword>
<feature type="transmembrane region" description="Helical" evidence="1">
    <location>
        <begin position="170"/>
        <end position="191"/>
    </location>
</feature>
<organism evidence="2 3">
    <name type="scientific">Candidatus Nanogingivalis gingivitcus</name>
    <dbReference type="NCBI Taxonomy" id="2171992"/>
    <lineage>
        <taxon>Bacteria</taxon>
        <taxon>Candidatus Saccharimonadota</taxon>
        <taxon>Candidatus Nanosyncoccalia</taxon>
        <taxon>Candidatus Nanogingivales</taxon>
        <taxon>Candidatus Nanogingivalaceae</taxon>
        <taxon>Candidatus Nanogingivalis</taxon>
    </lineage>
</organism>
<keyword evidence="1" id="KW-0472">Membrane</keyword>
<accession>A0ABY0FKP0</accession>
<evidence type="ECO:0000256" key="1">
    <source>
        <dbReference type="SAM" id="Phobius"/>
    </source>
</evidence>
<comment type="caution">
    <text evidence="2">The sequence shown here is derived from an EMBL/GenBank/DDBJ whole genome shotgun (WGS) entry which is preliminary data.</text>
</comment>
<dbReference type="RefSeq" id="WP_129718453.1">
    <property type="nucleotide sequence ID" value="NZ_PRLK01000001.1"/>
</dbReference>
<reference evidence="2 3" key="2">
    <citation type="journal article" date="2020" name="Cell Rep.">
        <title>Acquisition and Adaptation of Ultra-small Parasitic Reduced Genome Bacteria to Mammalian Hosts.</title>
        <authorList>
            <person name="McLean J.S."/>
            <person name="Bor B."/>
            <person name="Kerns K.A."/>
            <person name="Liu Q."/>
            <person name="To T.T."/>
            <person name="Solden L."/>
            <person name="Hendrickson E.L."/>
            <person name="Wrighton K."/>
            <person name="Shi W."/>
            <person name="He X."/>
        </authorList>
    </citation>
    <scope>NUCLEOTIDE SEQUENCE [LARGE SCALE GENOMIC DNA]</scope>
    <source>
        <strain evidence="2 3">TM7_CMJM_G6_1_HOT_870</strain>
    </source>
</reference>
<keyword evidence="1" id="KW-0812">Transmembrane</keyword>
<dbReference type="Proteomes" id="UP001190925">
    <property type="component" value="Unassembled WGS sequence"/>
</dbReference>
<protein>
    <recommendedName>
        <fullName evidence="4">Baseplate protein J-like domain-containing protein</fullName>
    </recommendedName>
</protein>
<name>A0ABY0FKP0_9BACT</name>
<evidence type="ECO:0000313" key="2">
    <source>
        <dbReference type="EMBL" id="RYC72914.1"/>
    </source>
</evidence>
<evidence type="ECO:0008006" key="4">
    <source>
        <dbReference type="Google" id="ProtNLM"/>
    </source>
</evidence>
<dbReference type="EMBL" id="PRLK01000001">
    <property type="protein sequence ID" value="RYC72914.1"/>
    <property type="molecule type" value="Genomic_DNA"/>
</dbReference>
<evidence type="ECO:0000313" key="3">
    <source>
        <dbReference type="Proteomes" id="UP001190925"/>
    </source>
</evidence>
<keyword evidence="3" id="KW-1185">Reference proteome</keyword>
<reference evidence="2 3" key="1">
    <citation type="journal article" date="2018" name="bioRxiv">
        <title>Evidence of independent acquisition and adaption of ultra-small bacteria to human hosts across the highly diverse yet reduced genomes of the phylum Saccharibacteria.</title>
        <authorList>
            <person name="McLean J.S."/>
            <person name="Bor B."/>
            <person name="To T.T."/>
            <person name="Liu Q."/>
            <person name="Kearns K.A."/>
            <person name="Solden L.M."/>
            <person name="Wrighton K.C."/>
            <person name="He X."/>
            <person name="Shi W."/>
        </authorList>
    </citation>
    <scope>NUCLEOTIDE SEQUENCE [LARGE SCALE GENOMIC DNA]</scope>
    <source>
        <strain evidence="2 3">TM7_CMJM_G6_1_HOT_870</strain>
    </source>
</reference>
<proteinExistence type="predicted"/>